<proteinExistence type="predicted"/>
<evidence type="ECO:0000313" key="1">
    <source>
        <dbReference type="EMBL" id="CAK7934337.1"/>
    </source>
</evidence>
<protein>
    <submittedName>
        <fullName evidence="1">Uncharacterized protein</fullName>
    </submittedName>
</protein>
<dbReference type="Proteomes" id="UP001162060">
    <property type="component" value="Unassembled WGS sequence"/>
</dbReference>
<name>A0AAV1UL49_9STRA</name>
<comment type="caution">
    <text evidence="1">The sequence shown here is derived from an EMBL/GenBank/DDBJ whole genome shotgun (WGS) entry which is preliminary data.</text>
</comment>
<gene>
    <name evidence="1" type="ORF">PM001_LOCUS19487</name>
</gene>
<evidence type="ECO:0000313" key="2">
    <source>
        <dbReference type="Proteomes" id="UP001162060"/>
    </source>
</evidence>
<dbReference type="AlphaFoldDB" id="A0AAV1UL49"/>
<reference evidence="1" key="1">
    <citation type="submission" date="2024-01" db="EMBL/GenBank/DDBJ databases">
        <authorList>
            <person name="Webb A."/>
        </authorList>
    </citation>
    <scope>NUCLEOTIDE SEQUENCE</scope>
    <source>
        <strain evidence="1">Pm1</strain>
    </source>
</reference>
<accession>A0AAV1UL49</accession>
<dbReference type="EMBL" id="CAKLBY020000206">
    <property type="protein sequence ID" value="CAK7934337.1"/>
    <property type="molecule type" value="Genomic_DNA"/>
</dbReference>
<organism evidence="1 2">
    <name type="scientific">Peronospora matthiolae</name>
    <dbReference type="NCBI Taxonomy" id="2874970"/>
    <lineage>
        <taxon>Eukaryota</taxon>
        <taxon>Sar</taxon>
        <taxon>Stramenopiles</taxon>
        <taxon>Oomycota</taxon>
        <taxon>Peronosporomycetes</taxon>
        <taxon>Peronosporales</taxon>
        <taxon>Peronosporaceae</taxon>
        <taxon>Peronospora</taxon>
    </lineage>
</organism>
<sequence length="139" mass="15514">MRVPKSLAFQVPHPFKQLAVRLSNIARCSLSPCSTLTGSFSFQLGINSLVLPPHLHRPGQLGRQHYHREDPAPLVDAEGQKRWIAERLLGHEDPRLETTSSELNARASIVYIGSGFHPSRMRVLFDDLSVLAVSVHMLT</sequence>